<evidence type="ECO:0000256" key="1">
    <source>
        <dbReference type="SAM" id="MobiDB-lite"/>
    </source>
</evidence>
<name>A0A0E0JIY6_ORYPU</name>
<feature type="region of interest" description="Disordered" evidence="1">
    <location>
        <begin position="1"/>
        <end position="25"/>
    </location>
</feature>
<sequence>MIFGKGKYDPWNSLDSSHLQGPKGDSIAQHFQREPQDQFFLPMSAQAFEEYETLLQNLQAVHLSDKSIQGIFSTKNIVSLSMQQFFVLAI</sequence>
<keyword evidence="3" id="KW-1185">Reference proteome</keyword>
<dbReference type="Gramene" id="OPUNC01G16530.1">
    <property type="protein sequence ID" value="OPUNC01G16530.1"/>
    <property type="gene ID" value="OPUNC01G16530"/>
</dbReference>
<organism evidence="2">
    <name type="scientific">Oryza punctata</name>
    <name type="common">Red rice</name>
    <dbReference type="NCBI Taxonomy" id="4537"/>
    <lineage>
        <taxon>Eukaryota</taxon>
        <taxon>Viridiplantae</taxon>
        <taxon>Streptophyta</taxon>
        <taxon>Embryophyta</taxon>
        <taxon>Tracheophyta</taxon>
        <taxon>Spermatophyta</taxon>
        <taxon>Magnoliopsida</taxon>
        <taxon>Liliopsida</taxon>
        <taxon>Poales</taxon>
        <taxon>Poaceae</taxon>
        <taxon>BOP clade</taxon>
        <taxon>Oryzoideae</taxon>
        <taxon>Oryzeae</taxon>
        <taxon>Oryzinae</taxon>
        <taxon>Oryza</taxon>
    </lineage>
</organism>
<protein>
    <submittedName>
        <fullName evidence="2">Uncharacterized protein</fullName>
    </submittedName>
</protein>
<dbReference type="EnsemblPlants" id="OPUNC01G16530.1">
    <property type="protein sequence ID" value="OPUNC01G16530.1"/>
    <property type="gene ID" value="OPUNC01G16530"/>
</dbReference>
<dbReference type="HOGENOM" id="CLU_2444657_0_0_1"/>
<proteinExistence type="predicted"/>
<reference evidence="2" key="2">
    <citation type="submission" date="2018-05" db="EMBL/GenBank/DDBJ databases">
        <title>OpunRS2 (Oryza punctata Reference Sequence Version 2).</title>
        <authorList>
            <person name="Zhang J."/>
            <person name="Kudrna D."/>
            <person name="Lee S."/>
            <person name="Talag J."/>
            <person name="Welchert J."/>
            <person name="Wing R.A."/>
        </authorList>
    </citation>
    <scope>NUCLEOTIDE SEQUENCE [LARGE SCALE GENOMIC DNA]</scope>
</reference>
<reference evidence="2" key="1">
    <citation type="submission" date="2015-04" db="UniProtKB">
        <authorList>
            <consortium name="EnsemblPlants"/>
        </authorList>
    </citation>
    <scope>IDENTIFICATION</scope>
</reference>
<evidence type="ECO:0000313" key="3">
    <source>
        <dbReference type="Proteomes" id="UP000026962"/>
    </source>
</evidence>
<dbReference type="AlphaFoldDB" id="A0A0E0JIY6"/>
<evidence type="ECO:0000313" key="2">
    <source>
        <dbReference type="EnsemblPlants" id="OPUNC01G16530.1"/>
    </source>
</evidence>
<dbReference type="Proteomes" id="UP000026962">
    <property type="component" value="Chromosome 1"/>
</dbReference>
<accession>A0A0E0JIY6</accession>